<dbReference type="PANTHER" id="PTHR12192">
    <property type="entry name" value="CATION TRANSPORT PROTEIN CHAC-RELATED"/>
    <property type="match status" value="1"/>
</dbReference>
<dbReference type="InterPro" id="IPR006840">
    <property type="entry name" value="ChaC"/>
</dbReference>
<keyword evidence="2" id="KW-0456">Lyase</keyword>
<evidence type="ECO:0000256" key="1">
    <source>
        <dbReference type="ARBA" id="ARBA00012344"/>
    </source>
</evidence>
<dbReference type="EMBL" id="JAADJT010000006">
    <property type="protein sequence ID" value="NGZ85441.1"/>
    <property type="molecule type" value="Genomic_DNA"/>
</dbReference>
<protein>
    <recommendedName>
        <fullName evidence="1">glutathione-specific gamma-glutamylcyclotransferase</fullName>
        <ecNumber evidence="1">4.3.2.7</ecNumber>
    </recommendedName>
</protein>
<comment type="caution">
    <text evidence="3">The sequence shown here is derived from an EMBL/GenBank/DDBJ whole genome shotgun (WGS) entry which is preliminary data.</text>
</comment>
<dbReference type="InterPro" id="IPR013024">
    <property type="entry name" value="GGCT-like"/>
</dbReference>
<proteinExistence type="predicted"/>
<dbReference type="CDD" id="cd06661">
    <property type="entry name" value="GGCT_like"/>
    <property type="match status" value="1"/>
</dbReference>
<evidence type="ECO:0000313" key="3">
    <source>
        <dbReference type="EMBL" id="NGZ85441.1"/>
    </source>
</evidence>
<reference evidence="4" key="2">
    <citation type="submission" date="2023-07" db="EMBL/GenBank/DDBJ databases">
        <title>Duganella aceri sp. nov., isolated from tree sap.</title>
        <authorList>
            <person name="Kim I.S."/>
        </authorList>
    </citation>
    <scope>NUCLEOTIDE SEQUENCE [LARGE SCALE GENOMIC DNA]</scope>
    <source>
        <strain evidence="4">SAP-35</strain>
    </source>
</reference>
<dbReference type="Proteomes" id="UP000666369">
    <property type="component" value="Unassembled WGS sequence"/>
</dbReference>
<sequence>MTADTIAINQRMDQFDGHHSVWLFGYGSLIYKADFPYLQRRPASIAGWTRRFWQGSHDHRGTPEAPGRVVTIIEEAGAICHGMAYLITPEVFAHLDHREKNGYLRLAIPIAFDDGDQVEGLVYIATPDNTAFLGAASEQEIAHHIARSAGPSGPNSDYLNHLANALRELGRHDQHVFDIERHLAVLQRAPSE</sequence>
<gene>
    <name evidence="3" type="ORF">GW587_14400</name>
</gene>
<dbReference type="SUPFAM" id="SSF110857">
    <property type="entry name" value="Gamma-glutamyl cyclotransferase-like"/>
    <property type="match status" value="1"/>
</dbReference>
<organism evidence="3 4">
    <name type="scientific">Duganella aceris</name>
    <dbReference type="NCBI Taxonomy" id="2703883"/>
    <lineage>
        <taxon>Bacteria</taxon>
        <taxon>Pseudomonadati</taxon>
        <taxon>Pseudomonadota</taxon>
        <taxon>Betaproteobacteria</taxon>
        <taxon>Burkholderiales</taxon>
        <taxon>Oxalobacteraceae</taxon>
        <taxon>Telluria group</taxon>
        <taxon>Duganella</taxon>
    </lineage>
</organism>
<evidence type="ECO:0000256" key="2">
    <source>
        <dbReference type="ARBA" id="ARBA00023239"/>
    </source>
</evidence>
<dbReference type="EC" id="4.3.2.7" evidence="1"/>
<keyword evidence="4" id="KW-1185">Reference proteome</keyword>
<dbReference type="InterPro" id="IPR036568">
    <property type="entry name" value="GGCT-like_sf"/>
</dbReference>
<dbReference type="Gene3D" id="3.10.490.10">
    <property type="entry name" value="Gamma-glutamyl cyclotransferase-like"/>
    <property type="match status" value="1"/>
</dbReference>
<evidence type="ECO:0000313" key="4">
    <source>
        <dbReference type="Proteomes" id="UP000666369"/>
    </source>
</evidence>
<dbReference type="PANTHER" id="PTHR12192:SF2">
    <property type="entry name" value="GLUTATHIONE-SPECIFIC GAMMA-GLUTAMYLCYCLOTRANSFERASE 2"/>
    <property type="match status" value="1"/>
</dbReference>
<dbReference type="RefSeq" id="WP_166104137.1">
    <property type="nucleotide sequence ID" value="NZ_JAADJT010000006.1"/>
</dbReference>
<reference evidence="3 4" key="1">
    <citation type="submission" date="2020-01" db="EMBL/GenBank/DDBJ databases">
        <authorList>
            <person name="Lee S.D."/>
        </authorList>
    </citation>
    <scope>NUCLEOTIDE SEQUENCE [LARGE SCALE GENOMIC DNA]</scope>
    <source>
        <strain evidence="3 4">SAP-35</strain>
    </source>
</reference>
<name>A0ABX0FLP5_9BURK</name>
<accession>A0ABX0FLP5</accession>
<dbReference type="Pfam" id="PF04752">
    <property type="entry name" value="ChaC"/>
    <property type="match status" value="1"/>
</dbReference>